<geneLocation type="chloroplast" evidence="1"/>
<dbReference type="GeneID" id="24072786"/>
<keyword evidence="1" id="KW-0934">Plastid</keyword>
<organism evidence="1">
    <name type="scientific">Bryopsis plumosa</name>
    <name type="common">Green alga</name>
    <name type="synonym">Ulva plumosa</name>
    <dbReference type="NCBI Taxonomy" id="3130"/>
    <lineage>
        <taxon>Eukaryota</taxon>
        <taxon>Viridiplantae</taxon>
        <taxon>Chlorophyta</taxon>
        <taxon>core chlorophytes</taxon>
        <taxon>Ulvophyceae</taxon>
        <taxon>TCBD clade</taxon>
        <taxon>Bryopsidales</taxon>
        <taxon>Bryopsidineae</taxon>
        <taxon>Bryopsidaceae</taxon>
        <taxon>Bryopsis</taxon>
    </lineage>
</organism>
<protein>
    <submittedName>
        <fullName evidence="1">Uncharacterized protein</fullName>
    </submittedName>
</protein>
<gene>
    <name evidence="1" type="primary">orf5</name>
</gene>
<dbReference type="AlphaFoldDB" id="A0A0D6E1F1"/>
<keyword evidence="1" id="KW-0150">Chloroplast</keyword>
<name>A0A0D6E1F1_BRYPL</name>
<sequence>MQGCSMALQMQKNKTSEGFMWAFDCPRFADHKQAASDRTQDPKNYLNNIHWNNKPKSFTIKSIKSCNFWIGFFEWC</sequence>
<dbReference type="RefSeq" id="YP_009130511.1">
    <property type="nucleotide sequence ID" value="NC_026795.1"/>
</dbReference>
<reference evidence="1" key="1">
    <citation type="journal article" date="2015" name="BMC Genomics">
        <title>The chloroplast genomes of Bryopsis plumosa and Tydemania expeditionis (Bryopsidales, Chlorophyta): compact genomes and genes of bacterial origin.</title>
        <authorList>
            <person name="Leliaert F."/>
            <person name="Lopez-Bautista J.M."/>
        </authorList>
    </citation>
    <scope>NUCLEOTIDE SEQUENCE</scope>
    <source>
        <strain evidence="1">West4718</strain>
    </source>
</reference>
<proteinExistence type="predicted"/>
<evidence type="ECO:0000313" key="1">
    <source>
        <dbReference type="EMBL" id="CEO91041.1"/>
    </source>
</evidence>
<dbReference type="EMBL" id="LN810504">
    <property type="protein sequence ID" value="CEO91041.1"/>
    <property type="molecule type" value="Genomic_DNA"/>
</dbReference>
<accession>A0A0D6E1F1</accession>